<keyword evidence="2" id="KW-1185">Reference proteome</keyword>
<dbReference type="OrthoDB" id="5230873at2759"/>
<name>A0A9P9W7X8_9PEZI</name>
<dbReference type="EMBL" id="JAFIMR010000088">
    <property type="protein sequence ID" value="KAI1848292.1"/>
    <property type="molecule type" value="Genomic_DNA"/>
</dbReference>
<proteinExistence type="predicted"/>
<evidence type="ECO:0000313" key="1">
    <source>
        <dbReference type="EMBL" id="KAI1848292.1"/>
    </source>
</evidence>
<organism evidence="1 2">
    <name type="scientific">Neoarthrinium moseri</name>
    <dbReference type="NCBI Taxonomy" id="1658444"/>
    <lineage>
        <taxon>Eukaryota</taxon>
        <taxon>Fungi</taxon>
        <taxon>Dikarya</taxon>
        <taxon>Ascomycota</taxon>
        <taxon>Pezizomycotina</taxon>
        <taxon>Sordariomycetes</taxon>
        <taxon>Xylariomycetidae</taxon>
        <taxon>Amphisphaeriales</taxon>
        <taxon>Apiosporaceae</taxon>
        <taxon>Neoarthrinium</taxon>
    </lineage>
</organism>
<reference evidence="1" key="1">
    <citation type="submission" date="2021-03" db="EMBL/GenBank/DDBJ databases">
        <title>Revisited historic fungal species revealed as producer of novel bioactive compounds through whole genome sequencing and comparative genomics.</title>
        <authorList>
            <person name="Vignolle G.A."/>
            <person name="Hochenegger N."/>
            <person name="Mach R.L."/>
            <person name="Mach-Aigner A.R."/>
            <person name="Javad Rahimi M."/>
            <person name="Salim K.A."/>
            <person name="Chan C.M."/>
            <person name="Lim L.B.L."/>
            <person name="Cai F."/>
            <person name="Druzhinina I.S."/>
            <person name="U'Ren J.M."/>
            <person name="Derntl C."/>
        </authorList>
    </citation>
    <scope>NUCLEOTIDE SEQUENCE</scope>
    <source>
        <strain evidence="1">TUCIM 5799</strain>
    </source>
</reference>
<dbReference type="Proteomes" id="UP000829685">
    <property type="component" value="Unassembled WGS sequence"/>
</dbReference>
<evidence type="ECO:0000313" key="2">
    <source>
        <dbReference type="Proteomes" id="UP000829685"/>
    </source>
</evidence>
<dbReference type="AlphaFoldDB" id="A0A9P9W7X8"/>
<sequence>MRSLAARLAAPCIALAGAALAGLPYNVSIAYQQNAKDYYLQAWYGDGNLYVGPNVPPSIKTVFDFTVPNIRADLLYVEPTTPGARLPDPTFLVVNNAPGASDPVFFAHSAADLTEDDRLFWFRYGNVLFPILQDNSIQNYFHLDEVPGTPGTYLVRWREGVLAAVSSKDKTAMVNVELIAYTPPS</sequence>
<comment type="caution">
    <text evidence="1">The sequence shown here is derived from an EMBL/GenBank/DDBJ whole genome shotgun (WGS) entry which is preliminary data.</text>
</comment>
<protein>
    <submittedName>
        <fullName evidence="1">Uncharacterized protein</fullName>
    </submittedName>
</protein>
<gene>
    <name evidence="1" type="ORF">JX265_013848</name>
</gene>
<accession>A0A9P9W7X8</accession>